<evidence type="ECO:0000313" key="3">
    <source>
        <dbReference type="EMBL" id="MBB4035093.1"/>
    </source>
</evidence>
<accession>A0A840CTR8</accession>
<feature type="chain" id="PRO_5032695024" description="Tail specific protease domain-containing protein" evidence="1">
    <location>
        <begin position="21"/>
        <end position="535"/>
    </location>
</feature>
<dbReference type="Proteomes" id="UP000555103">
    <property type="component" value="Unassembled WGS sequence"/>
</dbReference>
<dbReference type="Gene3D" id="3.90.226.10">
    <property type="entry name" value="2-enoyl-CoA Hydratase, Chain A, domain 1"/>
    <property type="match status" value="1"/>
</dbReference>
<dbReference type="SUPFAM" id="SSF52096">
    <property type="entry name" value="ClpP/crotonase"/>
    <property type="match status" value="1"/>
</dbReference>
<keyword evidence="1" id="KW-0732">Signal</keyword>
<sequence length="535" mass="61693">MKSRFIPVLFLLLGVLSSRAQVLSRDSLYNEFRYFVKLLEETHPDPYSEYGGKVSFHKKAFETGQTLKSTDYTLEQYQDVLASFISGLHDGHTNVNNSSQLETTRYISLMLKAIPEGMIVKGLPEKDVKYLGSRVISINGISLDSLCAGMSEILPNENKYGEYMNLEYIVYNPSRLMQLFSGLKNSESLVMQIQTPEGEIKNIVIPVTENKEWYKVDFVQLPKQSRLSHDEYLYYNMADGGQTMYLRMKSVMARENFLAMQQQKWPSFENQLKGFYQWTIRKEMPENTDEAILQLPCFAEVFRNMLSEMKMNNTPNLIIDLRGNGGGWTPITLPTLYMMYGDKYLNTDIETHYYRMFSPLYMKKLGTTLEDFNRNNNSDYFYGDYSFGNSSGEDLTQEEKRAQFVKNTIGNGGDYIEDLNGKPVYTPEKVYVLTDVGTFSAAFHYAFYLWKMGAVVAGVPSAQAPNTFMETTAFELPYTKTKGSISNSAQYFLPSTDKKAKTFWPDVMPEYEDYKKYNFDQDAELLWLLDRINNN</sequence>
<dbReference type="InterPro" id="IPR005151">
    <property type="entry name" value="Tail-specific_protease"/>
</dbReference>
<organism evidence="3 4">
    <name type="scientific">Dysgonomonas hofstadii</name>
    <dbReference type="NCBI Taxonomy" id="637886"/>
    <lineage>
        <taxon>Bacteria</taxon>
        <taxon>Pseudomonadati</taxon>
        <taxon>Bacteroidota</taxon>
        <taxon>Bacteroidia</taxon>
        <taxon>Bacteroidales</taxon>
        <taxon>Dysgonomonadaceae</taxon>
        <taxon>Dysgonomonas</taxon>
    </lineage>
</organism>
<name>A0A840CTR8_9BACT</name>
<evidence type="ECO:0000256" key="1">
    <source>
        <dbReference type="SAM" id="SignalP"/>
    </source>
</evidence>
<dbReference type="EMBL" id="JACIEP010000003">
    <property type="protein sequence ID" value="MBB4035093.1"/>
    <property type="molecule type" value="Genomic_DNA"/>
</dbReference>
<proteinExistence type="predicted"/>
<gene>
    <name evidence="3" type="ORF">GGR21_000982</name>
</gene>
<reference evidence="3 4" key="1">
    <citation type="submission" date="2020-08" db="EMBL/GenBank/DDBJ databases">
        <title>Genomic Encyclopedia of Type Strains, Phase IV (KMG-IV): sequencing the most valuable type-strain genomes for metagenomic binning, comparative biology and taxonomic classification.</title>
        <authorList>
            <person name="Goeker M."/>
        </authorList>
    </citation>
    <scope>NUCLEOTIDE SEQUENCE [LARGE SCALE GENOMIC DNA]</scope>
    <source>
        <strain evidence="3 4">DSM 104969</strain>
    </source>
</reference>
<keyword evidence="4" id="KW-1185">Reference proteome</keyword>
<evidence type="ECO:0000259" key="2">
    <source>
        <dbReference type="Pfam" id="PF03572"/>
    </source>
</evidence>
<dbReference type="Pfam" id="PF03572">
    <property type="entry name" value="Peptidase_S41"/>
    <property type="match status" value="1"/>
</dbReference>
<feature type="domain" description="Tail specific protease" evidence="2">
    <location>
        <begin position="291"/>
        <end position="453"/>
    </location>
</feature>
<dbReference type="RefSeq" id="WP_183306043.1">
    <property type="nucleotide sequence ID" value="NZ_JACIEP010000003.1"/>
</dbReference>
<evidence type="ECO:0000313" key="4">
    <source>
        <dbReference type="Proteomes" id="UP000555103"/>
    </source>
</evidence>
<dbReference type="GO" id="GO:0006508">
    <property type="term" value="P:proteolysis"/>
    <property type="evidence" value="ECO:0007669"/>
    <property type="project" value="InterPro"/>
</dbReference>
<comment type="caution">
    <text evidence="3">The sequence shown here is derived from an EMBL/GenBank/DDBJ whole genome shotgun (WGS) entry which is preliminary data.</text>
</comment>
<dbReference type="AlphaFoldDB" id="A0A840CTR8"/>
<protein>
    <recommendedName>
        <fullName evidence="2">Tail specific protease domain-containing protein</fullName>
    </recommendedName>
</protein>
<dbReference type="InterPro" id="IPR029045">
    <property type="entry name" value="ClpP/crotonase-like_dom_sf"/>
</dbReference>
<feature type="signal peptide" evidence="1">
    <location>
        <begin position="1"/>
        <end position="20"/>
    </location>
</feature>
<dbReference type="GO" id="GO:0008236">
    <property type="term" value="F:serine-type peptidase activity"/>
    <property type="evidence" value="ECO:0007669"/>
    <property type="project" value="InterPro"/>
</dbReference>